<feature type="binding site" evidence="2">
    <location>
        <position position="28"/>
    </location>
    <ligand>
        <name>substrate</name>
    </ligand>
</feature>
<dbReference type="FunFam" id="3.40.1180.10:FF:000001">
    <property type="entry name" value="(2E,6E)-farnesyl-diphosphate-specific ditrans,polycis-undecaprenyl-diphosphate synthase"/>
    <property type="match status" value="1"/>
</dbReference>
<keyword evidence="1 2" id="KW-0808">Transferase</keyword>
<dbReference type="CDD" id="cd00475">
    <property type="entry name" value="Cis_IPPS"/>
    <property type="match status" value="1"/>
</dbReference>
<comment type="caution">
    <text evidence="3">The sequence shown here is derived from an EMBL/GenBank/DDBJ whole genome shotgun (WGS) entry which is preliminary data.</text>
</comment>
<dbReference type="InterPro" id="IPR001441">
    <property type="entry name" value="UPP_synth-like"/>
</dbReference>
<gene>
    <name evidence="3" type="primary">uppS</name>
    <name evidence="3" type="ORF">WR164_09300</name>
</gene>
<dbReference type="GO" id="GO:0008834">
    <property type="term" value="F:ditrans,polycis-undecaprenyl-diphosphate synthase [(2E,6E)-farnesyl-diphosphate specific] activity"/>
    <property type="evidence" value="ECO:0007669"/>
    <property type="project" value="TreeGrafter"/>
</dbReference>
<dbReference type="SUPFAM" id="SSF64005">
    <property type="entry name" value="Undecaprenyl diphosphate synthase"/>
    <property type="match status" value="1"/>
</dbReference>
<dbReference type="PANTHER" id="PTHR10291:SF0">
    <property type="entry name" value="DEHYDRODOLICHYL DIPHOSPHATE SYNTHASE 2"/>
    <property type="match status" value="1"/>
</dbReference>
<keyword evidence="2" id="KW-0460">Magnesium</keyword>
<reference evidence="3" key="2">
    <citation type="journal article" date="2023" name="PLoS ONE">
        <title>Philodulcilactobacillus myokoensis gen. nov., sp. nov., a fructophilic, acidophilic, and agar-phobic lactic acid bacterium isolated from fermented vegetable extracts.</title>
        <authorList>
            <person name="Kouya T."/>
            <person name="Ishiyama Y."/>
            <person name="Ohashi S."/>
            <person name="Kumakubo R."/>
            <person name="Yamazaki T."/>
            <person name="Otaki T."/>
        </authorList>
    </citation>
    <scope>NUCLEOTIDE SEQUENCE</scope>
    <source>
        <strain evidence="3">WR16-4</strain>
    </source>
</reference>
<dbReference type="NCBIfam" id="TIGR00055">
    <property type="entry name" value="uppS"/>
    <property type="match status" value="1"/>
</dbReference>
<dbReference type="GO" id="GO:0016094">
    <property type="term" value="P:polyprenol biosynthetic process"/>
    <property type="evidence" value="ECO:0007669"/>
    <property type="project" value="TreeGrafter"/>
</dbReference>
<dbReference type="PANTHER" id="PTHR10291">
    <property type="entry name" value="DEHYDRODOLICHYL DIPHOSPHATE SYNTHASE FAMILY MEMBER"/>
    <property type="match status" value="1"/>
</dbReference>
<organism evidence="3 4">
    <name type="scientific">Philodulcilactobacillus myokoensis</name>
    <dbReference type="NCBI Taxonomy" id="2929573"/>
    <lineage>
        <taxon>Bacteria</taxon>
        <taxon>Bacillati</taxon>
        <taxon>Bacillota</taxon>
        <taxon>Bacilli</taxon>
        <taxon>Lactobacillales</taxon>
        <taxon>Lactobacillaceae</taxon>
        <taxon>Philodulcilactobacillus</taxon>
    </lineage>
</organism>
<dbReference type="NCBIfam" id="NF011405">
    <property type="entry name" value="PRK14830.1"/>
    <property type="match status" value="1"/>
</dbReference>
<dbReference type="GO" id="GO:0030145">
    <property type="term" value="F:manganese ion binding"/>
    <property type="evidence" value="ECO:0007669"/>
    <property type="project" value="TreeGrafter"/>
</dbReference>
<feature type="binding site" evidence="2">
    <location>
        <begin position="24"/>
        <end position="27"/>
    </location>
    <ligand>
        <name>substrate</name>
    </ligand>
</feature>
<keyword evidence="4" id="KW-1185">Reference proteome</keyword>
<comment type="similarity">
    <text evidence="2">Belongs to the UPP synthase family.</text>
</comment>
<comment type="cofactor">
    <cofactor evidence="2">
        <name>Mg(2+)</name>
        <dbReference type="ChEBI" id="CHEBI:18420"/>
    </cofactor>
    <text evidence="2">Binds 2 magnesium ions per subunit.</text>
</comment>
<protein>
    <recommendedName>
        <fullName evidence="2">Isoprenyl transferase</fullName>
        <ecNumber evidence="2">2.5.1.-</ecNumber>
    </recommendedName>
</protein>
<feature type="binding site" evidence="2">
    <location>
        <begin position="200"/>
        <end position="202"/>
    </location>
    <ligand>
        <name>substrate</name>
    </ligand>
</feature>
<feature type="binding site" evidence="2">
    <location>
        <begin position="68"/>
        <end position="70"/>
    </location>
    <ligand>
        <name>substrate</name>
    </ligand>
</feature>
<accession>A0A9W6B1S2</accession>
<comment type="subunit">
    <text evidence="2">Homodimer.</text>
</comment>
<comment type="function">
    <text evidence="2">Catalyzes the condensation of isopentenyl diphosphate (IPP) with allylic pyrophosphates generating different type of terpenoids.</text>
</comment>
<dbReference type="GO" id="GO:0005829">
    <property type="term" value="C:cytosol"/>
    <property type="evidence" value="ECO:0007669"/>
    <property type="project" value="TreeGrafter"/>
</dbReference>
<evidence type="ECO:0000313" key="4">
    <source>
        <dbReference type="Proteomes" id="UP001144204"/>
    </source>
</evidence>
<proteinExistence type="inferred from homology"/>
<dbReference type="AlphaFoldDB" id="A0A9W6B1S2"/>
<evidence type="ECO:0000256" key="2">
    <source>
        <dbReference type="HAMAP-Rule" id="MF_01139"/>
    </source>
</evidence>
<feature type="binding site" evidence="2">
    <location>
        <position position="194"/>
    </location>
    <ligand>
        <name>substrate</name>
    </ligand>
</feature>
<feature type="binding site" evidence="2">
    <location>
        <position position="40"/>
    </location>
    <ligand>
        <name>substrate</name>
    </ligand>
</feature>
<dbReference type="InterPro" id="IPR036424">
    <property type="entry name" value="UPP_synth-like_sf"/>
</dbReference>
<feature type="active site" evidence="2">
    <location>
        <position position="23"/>
    </location>
</feature>
<feature type="binding site" evidence="2">
    <location>
        <position position="74"/>
    </location>
    <ligand>
        <name>substrate</name>
    </ligand>
</feature>
<dbReference type="Proteomes" id="UP001144204">
    <property type="component" value="Unassembled WGS sequence"/>
</dbReference>
<dbReference type="GO" id="GO:0000287">
    <property type="term" value="F:magnesium ion binding"/>
    <property type="evidence" value="ECO:0007669"/>
    <property type="project" value="UniProtKB-UniRule"/>
</dbReference>
<feature type="binding site" evidence="2">
    <location>
        <position position="213"/>
    </location>
    <ligand>
        <name>Mg(2+)</name>
        <dbReference type="ChEBI" id="CHEBI:18420"/>
    </ligand>
</feature>
<feature type="binding site" evidence="2">
    <location>
        <position position="23"/>
    </location>
    <ligand>
        <name>Mg(2+)</name>
        <dbReference type="ChEBI" id="CHEBI:18420"/>
    </ligand>
</feature>
<keyword evidence="2" id="KW-0479">Metal-binding</keyword>
<dbReference type="Pfam" id="PF01255">
    <property type="entry name" value="Prenyltransf"/>
    <property type="match status" value="1"/>
</dbReference>
<dbReference type="PROSITE" id="PS01066">
    <property type="entry name" value="UPP_SYNTHASE"/>
    <property type="match status" value="1"/>
</dbReference>
<dbReference type="HAMAP" id="MF_01139">
    <property type="entry name" value="ISPT"/>
    <property type="match status" value="1"/>
</dbReference>
<feature type="binding site" evidence="2">
    <location>
        <position position="36"/>
    </location>
    <ligand>
        <name>substrate</name>
    </ligand>
</feature>
<dbReference type="EMBL" id="BRPL01000002">
    <property type="protein sequence ID" value="GLB46951.1"/>
    <property type="molecule type" value="Genomic_DNA"/>
</dbReference>
<feature type="active site" description="Proton acceptor" evidence="2">
    <location>
        <position position="71"/>
    </location>
</feature>
<evidence type="ECO:0000313" key="3">
    <source>
        <dbReference type="EMBL" id="GLB46951.1"/>
    </source>
</evidence>
<dbReference type="Gene3D" id="3.40.1180.10">
    <property type="entry name" value="Decaprenyl diphosphate synthase-like"/>
    <property type="match status" value="1"/>
</dbReference>
<evidence type="ECO:0000256" key="1">
    <source>
        <dbReference type="ARBA" id="ARBA00022679"/>
    </source>
</evidence>
<reference evidence="3" key="1">
    <citation type="submission" date="2022-07" db="EMBL/GenBank/DDBJ databases">
        <authorList>
            <person name="Kouya T."/>
            <person name="Ishiyama Y."/>
        </authorList>
    </citation>
    <scope>NUCLEOTIDE SEQUENCE</scope>
    <source>
        <strain evidence="3">WR16-4</strain>
    </source>
</reference>
<dbReference type="EC" id="2.5.1.-" evidence="2"/>
<dbReference type="InterPro" id="IPR018520">
    <property type="entry name" value="UPP_synth-like_CS"/>
</dbReference>
<name>A0A9W6B1S2_9LACO</name>
<dbReference type="RefSeq" id="WP_286136414.1">
    <property type="nucleotide sequence ID" value="NZ_BRPL01000002.1"/>
</dbReference>
<sequence>MNDNLNHLIDLDHVPNHIAIIMDGNGRWAKKRHLPRIAGHKRGMNVVEKIAKDANSLGVKVLTLYAFSTENWKRPSKEVNYLMSLPTTFFNRFVPELVQNNVQVKAIGDLKHLPKSTYQAMIKAMEDTKNCDGMILNFAVNYGGHNEIVTAAQKIAKEVKNGQLNVSNINEECFEDHLMTNFLGPFSNPDLLIRTGGEKRISNFLLWQLAYSEFIFVDEYWPDFDKKSLVDCIHEFQHRNRRFGGLK</sequence>
<feature type="binding site" evidence="2">
    <location>
        <position position="72"/>
    </location>
    <ligand>
        <name>substrate</name>
    </ligand>
</feature>